<gene>
    <name evidence="2" type="ORF">R3P38DRAFT_2765870</name>
</gene>
<dbReference type="Proteomes" id="UP001362999">
    <property type="component" value="Unassembled WGS sequence"/>
</dbReference>
<protein>
    <submittedName>
        <fullName evidence="2">Uncharacterized protein</fullName>
    </submittedName>
</protein>
<proteinExistence type="predicted"/>
<evidence type="ECO:0000313" key="3">
    <source>
        <dbReference type="Proteomes" id="UP001362999"/>
    </source>
</evidence>
<reference evidence="2 3" key="1">
    <citation type="journal article" date="2024" name="J Genomics">
        <title>Draft genome sequencing and assembly of Favolaschia claudopus CIRM-BRFM 2984 isolated from oak limbs.</title>
        <authorList>
            <person name="Navarro D."/>
            <person name="Drula E."/>
            <person name="Chaduli D."/>
            <person name="Cazenave R."/>
            <person name="Ahrendt S."/>
            <person name="Wang J."/>
            <person name="Lipzen A."/>
            <person name="Daum C."/>
            <person name="Barry K."/>
            <person name="Grigoriev I.V."/>
            <person name="Favel A."/>
            <person name="Rosso M.N."/>
            <person name="Martin F."/>
        </authorList>
    </citation>
    <scope>NUCLEOTIDE SEQUENCE [LARGE SCALE GENOMIC DNA]</scope>
    <source>
        <strain evidence="2 3">CIRM-BRFM 2984</strain>
    </source>
</reference>
<accession>A0AAW0D7A6</accession>
<dbReference type="AlphaFoldDB" id="A0AAW0D7A6"/>
<sequence length="341" mass="39236">MPSPLSLGVTTLKLIRSALVHVSELALYFNPNILSHYLQYHRFILLLLGLFNSINDLVFNRSLIQVRDLLALYSTLRWLTVAIEYQNYACAERRDYARTSRAELSSNMLSPFEHFDIEQHSKFNSIRCTLTVTDRIRPQLEALSVNLTAKQIKSKSDLKVPSRCSLRQPFGSGNEDASSGFDAVQHSQVSSRSTRSDAIELRLGDYRLESFPKVRVRVNSELRASSLQLRLTTASWLISRPLIRYNPADSSLSNLLEKKAVVSRQSASSRWWRRRWRARCRKRLAATRVELRYSGLEVFGSDGGEVMCRYPEETRDRGLRGEPAPLLRETREEDGRGWIRR</sequence>
<keyword evidence="3" id="KW-1185">Reference proteome</keyword>
<comment type="caution">
    <text evidence="2">The sequence shown here is derived from an EMBL/GenBank/DDBJ whole genome shotgun (WGS) entry which is preliminary data.</text>
</comment>
<feature type="region of interest" description="Disordered" evidence="1">
    <location>
        <begin position="169"/>
        <end position="189"/>
    </location>
</feature>
<evidence type="ECO:0000256" key="1">
    <source>
        <dbReference type="SAM" id="MobiDB-lite"/>
    </source>
</evidence>
<evidence type="ECO:0000313" key="2">
    <source>
        <dbReference type="EMBL" id="KAK7047006.1"/>
    </source>
</evidence>
<name>A0AAW0D7A6_9AGAR</name>
<organism evidence="2 3">
    <name type="scientific">Favolaschia claudopus</name>
    <dbReference type="NCBI Taxonomy" id="2862362"/>
    <lineage>
        <taxon>Eukaryota</taxon>
        <taxon>Fungi</taxon>
        <taxon>Dikarya</taxon>
        <taxon>Basidiomycota</taxon>
        <taxon>Agaricomycotina</taxon>
        <taxon>Agaricomycetes</taxon>
        <taxon>Agaricomycetidae</taxon>
        <taxon>Agaricales</taxon>
        <taxon>Marasmiineae</taxon>
        <taxon>Mycenaceae</taxon>
        <taxon>Favolaschia</taxon>
    </lineage>
</organism>
<dbReference type="EMBL" id="JAWWNJ010000010">
    <property type="protein sequence ID" value="KAK7047006.1"/>
    <property type="molecule type" value="Genomic_DNA"/>
</dbReference>